<gene>
    <name evidence="2" type="ORF">A2442_04230</name>
</gene>
<dbReference type="Proteomes" id="UP000179003">
    <property type="component" value="Unassembled WGS sequence"/>
</dbReference>
<protein>
    <recommendedName>
        <fullName evidence="1">Transposase IS200-like domain-containing protein</fullName>
    </recommendedName>
</protein>
<dbReference type="EMBL" id="MFAE01000007">
    <property type="protein sequence ID" value="OGD67215.1"/>
    <property type="molecule type" value="Genomic_DNA"/>
</dbReference>
<name>A0A1F5EIK9_9BACT</name>
<proteinExistence type="predicted"/>
<dbReference type="PANTHER" id="PTHR34322">
    <property type="entry name" value="TRANSPOSASE, Y1_TNP DOMAIN-CONTAINING"/>
    <property type="match status" value="1"/>
</dbReference>
<evidence type="ECO:0000313" key="2">
    <source>
        <dbReference type="EMBL" id="OGD67215.1"/>
    </source>
</evidence>
<dbReference type="AlphaFoldDB" id="A0A1F5EIK9"/>
<dbReference type="Pfam" id="PF01797">
    <property type="entry name" value="Y1_Tnp"/>
    <property type="match status" value="1"/>
</dbReference>
<dbReference type="GO" id="GO:0006313">
    <property type="term" value="P:DNA transposition"/>
    <property type="evidence" value="ECO:0007669"/>
    <property type="project" value="InterPro"/>
</dbReference>
<comment type="caution">
    <text evidence="2">The sequence shown here is derived from an EMBL/GenBank/DDBJ whole genome shotgun (WGS) entry which is preliminary data.</text>
</comment>
<feature type="domain" description="Transposase IS200-like" evidence="1">
    <location>
        <begin position="7"/>
        <end position="150"/>
    </location>
</feature>
<evidence type="ECO:0000313" key="3">
    <source>
        <dbReference type="Proteomes" id="UP000179003"/>
    </source>
</evidence>
<reference evidence="2 3" key="1">
    <citation type="journal article" date="2016" name="Nat. Commun.">
        <title>Thousands of microbial genomes shed light on interconnected biogeochemical processes in an aquifer system.</title>
        <authorList>
            <person name="Anantharaman K."/>
            <person name="Brown C.T."/>
            <person name="Hug L.A."/>
            <person name="Sharon I."/>
            <person name="Castelle C.J."/>
            <person name="Probst A.J."/>
            <person name="Thomas B.C."/>
            <person name="Singh A."/>
            <person name="Wilkins M.J."/>
            <person name="Karaoz U."/>
            <person name="Brodie E.L."/>
            <person name="Williams K.H."/>
            <person name="Hubbard S.S."/>
            <person name="Banfield J.F."/>
        </authorList>
    </citation>
    <scope>NUCLEOTIDE SEQUENCE [LARGE SCALE GENOMIC DNA]</scope>
</reference>
<dbReference type="PANTHER" id="PTHR34322:SF2">
    <property type="entry name" value="TRANSPOSASE IS200-LIKE DOMAIN-CONTAINING PROTEIN"/>
    <property type="match status" value="1"/>
</dbReference>
<evidence type="ECO:0000259" key="1">
    <source>
        <dbReference type="SMART" id="SM01321"/>
    </source>
</evidence>
<dbReference type="Gene3D" id="3.30.70.1290">
    <property type="entry name" value="Transposase IS200-like"/>
    <property type="match status" value="1"/>
</dbReference>
<dbReference type="SMART" id="SM01321">
    <property type="entry name" value="Y1_Tnp"/>
    <property type="match status" value="1"/>
</dbReference>
<dbReference type="InterPro" id="IPR036515">
    <property type="entry name" value="Transposase_17_sf"/>
</dbReference>
<dbReference type="GO" id="GO:0003677">
    <property type="term" value="F:DNA binding"/>
    <property type="evidence" value="ECO:0007669"/>
    <property type="project" value="InterPro"/>
</dbReference>
<dbReference type="SUPFAM" id="SSF143422">
    <property type="entry name" value="Transposase IS200-like"/>
    <property type="match status" value="1"/>
</dbReference>
<sequence>MRKVALENGEFYHIYNRGAGKCDVFLDKYDAERFLQSVKLFNNIEPIGSIFDLKIKEQTKKGLSDSPRNLNKKLVNIVCYCFNPNHYHFILEQLVDGGISEFMKRLGGGYTQAFNLKYKRSGVLFQGKFKSVHIESNEQLLHDSVYVNLNNKVHKKFDGIKKHFLDLNPNRSSWDEYHIKGKKGFCKKGTILDQFKDIKDYKKFAEETLKEIREMRYGNE</sequence>
<dbReference type="InterPro" id="IPR002686">
    <property type="entry name" value="Transposase_17"/>
</dbReference>
<accession>A0A1F5EIK9</accession>
<dbReference type="STRING" id="1797582.A2442_04230"/>
<dbReference type="GO" id="GO:0004803">
    <property type="term" value="F:transposase activity"/>
    <property type="evidence" value="ECO:0007669"/>
    <property type="project" value="InterPro"/>
</dbReference>
<organism evidence="2 3">
    <name type="scientific">Candidatus Campbellbacteria bacterium RIFOXYC2_FULL_35_25</name>
    <dbReference type="NCBI Taxonomy" id="1797582"/>
    <lineage>
        <taxon>Bacteria</taxon>
        <taxon>Candidatus Campbelliibacteriota</taxon>
    </lineage>
</organism>